<keyword evidence="1" id="KW-0418">Kinase</keyword>
<dbReference type="GO" id="GO:0005524">
    <property type="term" value="F:ATP binding"/>
    <property type="evidence" value="ECO:0007669"/>
    <property type="project" value="UniProtKB-ARBA"/>
</dbReference>
<dbReference type="PANTHER" id="PTHR40697">
    <property type="entry name" value="ACETOIN CATABOLISM PROTEIN X"/>
    <property type="match status" value="1"/>
</dbReference>
<protein>
    <submittedName>
        <fullName evidence="1">NAD(+)/NADH kinase</fullName>
    </submittedName>
</protein>
<dbReference type="PANTHER" id="PTHR40697:SF3">
    <property type="entry name" value="ACETOIN CATABOLISM PROTEIN X"/>
    <property type="match status" value="1"/>
</dbReference>
<dbReference type="SUPFAM" id="SSF111331">
    <property type="entry name" value="NAD kinase/diacylglycerol kinase-like"/>
    <property type="match status" value="1"/>
</dbReference>
<keyword evidence="1" id="KW-0808">Transferase</keyword>
<proteinExistence type="predicted"/>
<accession>A0A973A815</accession>
<dbReference type="GO" id="GO:0003951">
    <property type="term" value="F:NAD+ kinase activity"/>
    <property type="evidence" value="ECO:0007669"/>
    <property type="project" value="InterPro"/>
</dbReference>
<dbReference type="InterPro" id="IPR039065">
    <property type="entry name" value="AcoX-like"/>
</dbReference>
<evidence type="ECO:0000313" key="2">
    <source>
        <dbReference type="Proteomes" id="UP000754644"/>
    </source>
</evidence>
<dbReference type="Pfam" id="PF01513">
    <property type="entry name" value="NAD_kinase"/>
    <property type="match status" value="1"/>
</dbReference>
<dbReference type="GO" id="GO:0051287">
    <property type="term" value="F:NAD binding"/>
    <property type="evidence" value="ECO:0007669"/>
    <property type="project" value="UniProtKB-ARBA"/>
</dbReference>
<name>A0A973A815_9GAMM</name>
<evidence type="ECO:0000313" key="1">
    <source>
        <dbReference type="EMBL" id="NQV65294.1"/>
    </source>
</evidence>
<dbReference type="InterPro" id="IPR016064">
    <property type="entry name" value="NAD/diacylglycerol_kinase_sf"/>
</dbReference>
<dbReference type="InterPro" id="IPR002504">
    <property type="entry name" value="NADK"/>
</dbReference>
<organism evidence="1 2">
    <name type="scientific">SAR86 cluster bacterium</name>
    <dbReference type="NCBI Taxonomy" id="2030880"/>
    <lineage>
        <taxon>Bacteria</taxon>
        <taxon>Pseudomonadati</taxon>
        <taxon>Pseudomonadota</taxon>
        <taxon>Gammaproteobacteria</taxon>
        <taxon>SAR86 cluster</taxon>
    </lineage>
</organism>
<dbReference type="AlphaFoldDB" id="A0A973A815"/>
<gene>
    <name evidence="1" type="ORF">HQ497_08005</name>
</gene>
<dbReference type="EMBL" id="JABMOJ010000298">
    <property type="protein sequence ID" value="NQV65294.1"/>
    <property type="molecule type" value="Genomic_DNA"/>
</dbReference>
<sequence>MKHLGIIVNPMSGRDVRRVAARASTSSHQNKQQQVTRLVLGALANGVDKIYLANEPFRINERAIENLEERSQIEILQFPLSHTAKDTTHMVNAMWDAGCRTFIVLGGDGTSRIVARAKPDAVILPLSTGTNNVFPQLMEASVAGAAAGIICSQQLDAETHCYRCKQLHISVNGGVKQGGQEDTALIDAVVLKNDMLGSLLPFAPENITAVYLSRAEPASVGMSPIGGYLMPCDARDPFGVYIACGQPATTRVRVPLSPGLYGEIPIQAYGRIEFGQPQRVQGPCILAFDGDRTIQLGPDDYAEITIRNDGPWIIEPGPVMGAAAAAGLFNLAP</sequence>
<comment type="caution">
    <text evidence="1">The sequence shown here is derived from an EMBL/GenBank/DDBJ whole genome shotgun (WGS) entry which is preliminary data.</text>
</comment>
<dbReference type="Proteomes" id="UP000754644">
    <property type="component" value="Unassembled WGS sequence"/>
</dbReference>
<reference evidence="1" key="1">
    <citation type="submission" date="2020-05" db="EMBL/GenBank/DDBJ databases">
        <title>Sulfur intermediates as new biogeochemical hubs in an aquatic model microbial ecosystem.</title>
        <authorList>
            <person name="Vigneron A."/>
        </authorList>
    </citation>
    <scope>NUCLEOTIDE SEQUENCE</scope>
    <source>
        <strain evidence="1">Bin.250</strain>
    </source>
</reference>
<dbReference type="GO" id="GO:0006741">
    <property type="term" value="P:NADP+ biosynthetic process"/>
    <property type="evidence" value="ECO:0007669"/>
    <property type="project" value="InterPro"/>
</dbReference>